<keyword evidence="2" id="KW-1185">Reference proteome</keyword>
<evidence type="ECO:0000313" key="2">
    <source>
        <dbReference type="Proteomes" id="UP001058553"/>
    </source>
</evidence>
<reference evidence="1" key="1">
    <citation type="submission" date="2022-07" db="EMBL/GenBank/DDBJ databases">
        <title>Genetic diversity of Erwinia pyrifoliae.</title>
        <authorList>
            <person name="Park D.S."/>
            <person name="Ham H."/>
        </authorList>
    </citation>
    <scope>NUCLEOTIDE SEQUENCE</scope>
    <source>
        <strain evidence="1">CP201486</strain>
    </source>
</reference>
<gene>
    <name evidence="1" type="ORF">NYP84_09810</name>
</gene>
<organism evidence="1 2">
    <name type="scientific">Erwinia pyrifoliae</name>
    <dbReference type="NCBI Taxonomy" id="79967"/>
    <lineage>
        <taxon>Bacteria</taxon>
        <taxon>Pseudomonadati</taxon>
        <taxon>Pseudomonadota</taxon>
        <taxon>Gammaproteobacteria</taxon>
        <taxon>Enterobacterales</taxon>
        <taxon>Erwiniaceae</taxon>
        <taxon>Erwinia</taxon>
    </lineage>
</organism>
<name>A0ABY5X3T5_ERWPY</name>
<dbReference type="Proteomes" id="UP001058553">
    <property type="component" value="Chromosome"/>
</dbReference>
<accession>A0ABY5X3T5</accession>
<dbReference type="EMBL" id="CP103445">
    <property type="protein sequence ID" value="UWS31974.1"/>
    <property type="molecule type" value="Genomic_DNA"/>
</dbReference>
<protein>
    <submittedName>
        <fullName evidence="1">Uncharacterized protein</fullName>
    </submittedName>
</protein>
<dbReference type="RefSeq" id="WP_259816388.1">
    <property type="nucleotide sequence ID" value="NZ_CP103445.1"/>
</dbReference>
<sequence>MVEDSVTAKGYTALNSLPGVTSPLQAAVVSWEFSRNQERTQMLKSTLIAQCLYQCKLISNIKHGEFRVEEIFTEYFPGYRFEKWNTHIPENVITYYLKESKAADTIRVDSFIKELWDL</sequence>
<proteinExistence type="predicted"/>
<evidence type="ECO:0000313" key="1">
    <source>
        <dbReference type="EMBL" id="UWS31974.1"/>
    </source>
</evidence>